<keyword evidence="3" id="KW-1185">Reference proteome</keyword>
<feature type="region of interest" description="Disordered" evidence="1">
    <location>
        <begin position="38"/>
        <end position="98"/>
    </location>
</feature>
<dbReference type="AlphaFoldDB" id="A0A4S8K211"/>
<evidence type="ECO:0000256" key="1">
    <source>
        <dbReference type="SAM" id="MobiDB-lite"/>
    </source>
</evidence>
<sequence>MNSTLLKCIRPVSTTSLHATTVISKKNIIPDLFRRNSLPPREWGGGGREGERPLEKTRNGVSLGLGQGQRRHRCEQWSTTTERSSIGRAPSGVDVTSSARGAVAARQCAMRSAATMQKKTRGREGGRTASRKENLDCSRVRVGVLTPRWDPHPVRIDGYCRTGHHIRFCRAEPTRPSSFPYLRSTTRLC</sequence>
<dbReference type="EMBL" id="PYDT01000002">
    <property type="protein sequence ID" value="THU68738.1"/>
    <property type="molecule type" value="Genomic_DNA"/>
</dbReference>
<feature type="compositionally biased region" description="Basic and acidic residues" evidence="1">
    <location>
        <begin position="122"/>
        <end position="133"/>
    </location>
</feature>
<reference evidence="2 3" key="1">
    <citation type="journal article" date="2019" name="Nat. Plants">
        <title>Genome sequencing of Musa balbisiana reveals subgenome evolution and function divergence in polyploid bananas.</title>
        <authorList>
            <person name="Yao X."/>
        </authorList>
    </citation>
    <scope>NUCLEOTIDE SEQUENCE [LARGE SCALE GENOMIC DNA]</scope>
    <source>
        <strain evidence="3">cv. DH-PKW</strain>
        <tissue evidence="2">Leaves</tissue>
    </source>
</reference>
<comment type="caution">
    <text evidence="2">The sequence shown here is derived from an EMBL/GenBank/DDBJ whole genome shotgun (WGS) entry which is preliminary data.</text>
</comment>
<name>A0A4S8K211_MUSBA</name>
<evidence type="ECO:0000313" key="3">
    <source>
        <dbReference type="Proteomes" id="UP000317650"/>
    </source>
</evidence>
<gene>
    <name evidence="2" type="ORF">C4D60_Mb08t07020</name>
</gene>
<evidence type="ECO:0000313" key="2">
    <source>
        <dbReference type="EMBL" id="THU68738.1"/>
    </source>
</evidence>
<accession>A0A4S8K211</accession>
<protein>
    <submittedName>
        <fullName evidence="2">Uncharacterized protein</fullName>
    </submittedName>
</protein>
<organism evidence="2 3">
    <name type="scientific">Musa balbisiana</name>
    <name type="common">Banana</name>
    <dbReference type="NCBI Taxonomy" id="52838"/>
    <lineage>
        <taxon>Eukaryota</taxon>
        <taxon>Viridiplantae</taxon>
        <taxon>Streptophyta</taxon>
        <taxon>Embryophyta</taxon>
        <taxon>Tracheophyta</taxon>
        <taxon>Spermatophyta</taxon>
        <taxon>Magnoliopsida</taxon>
        <taxon>Liliopsida</taxon>
        <taxon>Zingiberales</taxon>
        <taxon>Musaceae</taxon>
        <taxon>Musa</taxon>
    </lineage>
</organism>
<feature type="region of interest" description="Disordered" evidence="1">
    <location>
        <begin position="110"/>
        <end position="133"/>
    </location>
</feature>
<feature type="compositionally biased region" description="Basic and acidic residues" evidence="1">
    <location>
        <begin position="48"/>
        <end position="58"/>
    </location>
</feature>
<dbReference type="Proteomes" id="UP000317650">
    <property type="component" value="Chromosome 8"/>
</dbReference>
<proteinExistence type="predicted"/>